<dbReference type="Proteomes" id="UP000031307">
    <property type="component" value="Unassembled WGS sequence"/>
</dbReference>
<dbReference type="Pfam" id="PF00381">
    <property type="entry name" value="PTS-HPr"/>
    <property type="match status" value="1"/>
</dbReference>
<gene>
    <name evidence="6" type="primary">ptsH_2</name>
    <name evidence="6" type="ORF">DB43_HC00310</name>
</gene>
<evidence type="ECO:0000313" key="6">
    <source>
        <dbReference type="EMBL" id="KIA76966.1"/>
    </source>
</evidence>
<evidence type="ECO:0000259" key="5">
    <source>
        <dbReference type="PROSITE" id="PS51350"/>
    </source>
</evidence>
<dbReference type="GO" id="GO:0005737">
    <property type="term" value="C:cytoplasm"/>
    <property type="evidence" value="ECO:0007669"/>
    <property type="project" value="UniProtKB-SubCell"/>
</dbReference>
<dbReference type="SUPFAM" id="SSF55594">
    <property type="entry name" value="HPr-like"/>
    <property type="match status" value="1"/>
</dbReference>
<dbReference type="InterPro" id="IPR050399">
    <property type="entry name" value="HPr"/>
</dbReference>
<keyword evidence="4" id="KW-0598">Phosphotransferase system</keyword>
<dbReference type="GO" id="GO:0009401">
    <property type="term" value="P:phosphoenolpyruvate-dependent sugar phosphotransferase system"/>
    <property type="evidence" value="ECO:0007669"/>
    <property type="project" value="UniProtKB-KW"/>
</dbReference>
<sequence length="89" mass="9945">MKEVFQVHVKNSMGLHTRPATVIVKLLQNCKSSVHFTCRKETVNAKSVLGILMLAAPKNSKIIVTVDGGDAEQTKFKLIEAFENKFWEA</sequence>
<evidence type="ECO:0000256" key="4">
    <source>
        <dbReference type="ARBA" id="ARBA00022683"/>
    </source>
</evidence>
<dbReference type="Gene3D" id="3.30.1340.10">
    <property type="entry name" value="HPr-like"/>
    <property type="match status" value="1"/>
</dbReference>
<keyword evidence="6" id="KW-0808">Transferase</keyword>
<comment type="caution">
    <text evidence="6">The sequence shown here is derived from an EMBL/GenBank/DDBJ whole genome shotgun (WGS) entry which is preliminary data.</text>
</comment>
<protein>
    <submittedName>
        <fullName evidence="6">Phosphocarrier protein HPr</fullName>
        <ecNumber evidence="6">2.7.11.-</ecNumber>
    </submittedName>
</protein>
<dbReference type="PRINTS" id="PR00107">
    <property type="entry name" value="PHOSPHOCPHPR"/>
</dbReference>
<dbReference type="RefSeq" id="WP_006341451.1">
    <property type="nucleotide sequence ID" value="NZ_BAWW01000025.1"/>
</dbReference>
<dbReference type="InterPro" id="IPR001020">
    <property type="entry name" value="PTS_HPr_His_P_site"/>
</dbReference>
<evidence type="ECO:0000256" key="2">
    <source>
        <dbReference type="ARBA" id="ARBA00010736"/>
    </source>
</evidence>
<proteinExistence type="inferred from homology"/>
<reference evidence="6 7" key="1">
    <citation type="journal article" date="2014" name="Mol. Biol. Evol.">
        <title>Massive expansion of Ubiquitination-related gene families within the Chlamydiae.</title>
        <authorList>
            <person name="Domman D."/>
            <person name="Collingro A."/>
            <person name="Lagkouvardos I."/>
            <person name="Gehre L."/>
            <person name="Weinmaier T."/>
            <person name="Rattei T."/>
            <person name="Subtil A."/>
            <person name="Horn M."/>
        </authorList>
    </citation>
    <scope>NUCLEOTIDE SEQUENCE [LARGE SCALE GENOMIC DNA]</scope>
    <source>
        <strain evidence="6 7">OEW1</strain>
    </source>
</reference>
<dbReference type="CDD" id="cd00367">
    <property type="entry name" value="PTS-HPr_like"/>
    <property type="match status" value="1"/>
</dbReference>
<evidence type="ECO:0000313" key="7">
    <source>
        <dbReference type="Proteomes" id="UP000031307"/>
    </source>
</evidence>
<dbReference type="EC" id="2.7.11.-" evidence="6"/>
<evidence type="ECO:0000256" key="1">
    <source>
        <dbReference type="ARBA" id="ARBA00004496"/>
    </source>
</evidence>
<keyword evidence="3" id="KW-0963">Cytoplasm</keyword>
<feature type="domain" description="HPr" evidence="5">
    <location>
        <begin position="2"/>
        <end position="89"/>
    </location>
</feature>
<evidence type="ECO:0000256" key="3">
    <source>
        <dbReference type="ARBA" id="ARBA00022490"/>
    </source>
</evidence>
<dbReference type="PROSITE" id="PS51350">
    <property type="entry name" value="PTS_HPR_DOM"/>
    <property type="match status" value="1"/>
</dbReference>
<dbReference type="NCBIfam" id="TIGR01003">
    <property type="entry name" value="PTS_HPr_family"/>
    <property type="match status" value="1"/>
</dbReference>
<dbReference type="PANTHER" id="PTHR33705">
    <property type="entry name" value="PHOSPHOCARRIER PROTEIN HPR"/>
    <property type="match status" value="1"/>
</dbReference>
<comment type="similarity">
    <text evidence="2">Belongs to the HPr family.</text>
</comment>
<dbReference type="InterPro" id="IPR000032">
    <property type="entry name" value="HPr-like"/>
</dbReference>
<dbReference type="OMA" id="ADANECF"/>
<dbReference type="GO" id="GO:0016740">
    <property type="term" value="F:transferase activity"/>
    <property type="evidence" value="ECO:0007669"/>
    <property type="project" value="UniProtKB-KW"/>
</dbReference>
<dbReference type="EMBL" id="JSAM01000098">
    <property type="protein sequence ID" value="KIA76966.1"/>
    <property type="molecule type" value="Genomic_DNA"/>
</dbReference>
<dbReference type="AlphaFoldDB" id="A0A0C1BZU6"/>
<name>A0A0C1BZU6_9BACT</name>
<dbReference type="InterPro" id="IPR035895">
    <property type="entry name" value="HPr-like_sf"/>
</dbReference>
<dbReference type="PATRIC" id="fig|83552.4.peg.1920"/>
<dbReference type="PROSITE" id="PS00369">
    <property type="entry name" value="PTS_HPR_HIS"/>
    <property type="match status" value="1"/>
</dbReference>
<organism evidence="6 7">
    <name type="scientific">Parachlamydia acanthamoebae</name>
    <dbReference type="NCBI Taxonomy" id="83552"/>
    <lineage>
        <taxon>Bacteria</taxon>
        <taxon>Pseudomonadati</taxon>
        <taxon>Chlamydiota</taxon>
        <taxon>Chlamydiia</taxon>
        <taxon>Parachlamydiales</taxon>
        <taxon>Parachlamydiaceae</taxon>
        <taxon>Parachlamydia</taxon>
    </lineage>
</organism>
<accession>A0A0C1BZU6</accession>
<comment type="subcellular location">
    <subcellularLocation>
        <location evidence="1">Cytoplasm</location>
    </subcellularLocation>
</comment>
<dbReference type="PANTHER" id="PTHR33705:SF2">
    <property type="entry name" value="PHOSPHOCARRIER PROTEIN NPR"/>
    <property type="match status" value="1"/>
</dbReference>